<evidence type="ECO:0000313" key="2">
    <source>
        <dbReference type="EMBL" id="AOM64731.1"/>
    </source>
</evidence>
<dbReference type="RefSeq" id="YP_009295796.1">
    <property type="nucleotide sequence ID" value="NC_031168.1"/>
</dbReference>
<dbReference type="EMBL" id="KX284711">
    <property type="protein sequence ID" value="AOM64731.1"/>
    <property type="molecule type" value="Genomic_DNA"/>
</dbReference>
<accession>A0A1C9C8M9</accession>
<sequence length="163" mass="19852">MYIFLPCKIQGCYINQKDNLRRFRIYYCLSITPEFIIRFSLITILYYISLQLLFLTTHYEYIIIYFLQFLIEKFHFNSSKFFFVSSLASELLNVISKRVNITIIAVKLRKTHNITPKHIFVYYLILRIFDYILNDIVYVSSVLYTREIKYNNINKINVYRMKL</sequence>
<keyword evidence="1" id="KW-0472">Membrane</keyword>
<keyword evidence="1" id="KW-0812">Transmembrane</keyword>
<dbReference type="GeneID" id="29071181"/>
<dbReference type="AlphaFoldDB" id="A0A1C9C8M9"/>
<name>A0A1C9C8M9_9FLOR</name>
<organism evidence="2">
    <name type="scientific">Schimmelmannia schousboei</name>
    <dbReference type="NCBI Taxonomy" id="173468"/>
    <lineage>
        <taxon>Eukaryota</taxon>
        <taxon>Rhodophyta</taxon>
        <taxon>Florideophyceae</taxon>
        <taxon>Rhodymeniophycidae</taxon>
        <taxon>Acrosymphytales</taxon>
        <taxon>Schimmelmanniaceae</taxon>
        <taxon>Schimmelmannia</taxon>
    </lineage>
</organism>
<keyword evidence="2" id="KW-0934">Plastid</keyword>
<evidence type="ECO:0000256" key="1">
    <source>
        <dbReference type="SAM" id="Phobius"/>
    </source>
</evidence>
<proteinExistence type="predicted"/>
<gene>
    <name evidence="2" type="primary">ycf92</name>
    <name evidence="2" type="ORF">Schim_050</name>
</gene>
<reference evidence="2" key="1">
    <citation type="journal article" date="2016" name="BMC Biol.">
        <title>Parallel evolution of highly conserved plastid genome architecture in red seaweeds and seed plants.</title>
        <authorList>
            <person name="Lee J."/>
            <person name="Cho C.H."/>
            <person name="Park S.I."/>
            <person name="Choi J.W."/>
            <person name="Song H.S."/>
            <person name="West J.A."/>
            <person name="Bhattacharya D."/>
            <person name="Yoon H.S."/>
        </authorList>
    </citation>
    <scope>NUCLEOTIDE SEQUENCE</scope>
</reference>
<geneLocation type="plastid" evidence="2"/>
<feature type="transmembrane region" description="Helical" evidence="1">
    <location>
        <begin position="25"/>
        <end position="46"/>
    </location>
</feature>
<protein>
    <submittedName>
        <fullName evidence="2">Uncharacterized protein</fullName>
    </submittedName>
</protein>
<keyword evidence="1" id="KW-1133">Transmembrane helix</keyword>